<sequence>MGKEKVCFIIMPISDQEGYEKGHFSRVYKHLIVPACERAGFKPIRADDEVKTNYIVIDIIRKILDSDIVLADLSAKNPNVMYELGIRQAFNKKTTLIKDNRTSRVFDIQGLRTIDYDESLRIDEVQNKIDMISNALKETFHAGDDEINSVLQLLSIKPASYPESFELSKESNLVLNALEGISNRLLKIEGEKPIFYKTEKSTFRINGEDFELGQEMYDSGSNFNTIGKFIWVDGSIIYYSDNENTIKSINEENDIYSRITSLPF</sequence>
<dbReference type="AlphaFoldDB" id="A0A512CII1"/>
<accession>A0A512CII1</accession>
<dbReference type="EMBL" id="BJYV01000035">
    <property type="protein sequence ID" value="GEO24019.1"/>
    <property type="molecule type" value="Genomic_DNA"/>
</dbReference>
<protein>
    <recommendedName>
        <fullName evidence="3">Nucleoside 2-deoxyribosyltransferase</fullName>
    </recommendedName>
</protein>
<dbReference type="RefSeq" id="WP_146948710.1">
    <property type="nucleotide sequence ID" value="NZ_BJYV01000035.1"/>
</dbReference>
<comment type="caution">
    <text evidence="1">The sequence shown here is derived from an EMBL/GenBank/DDBJ whole genome shotgun (WGS) entry which is preliminary data.</text>
</comment>
<reference evidence="1 2" key="1">
    <citation type="submission" date="2019-07" db="EMBL/GenBank/DDBJ databases">
        <title>Whole genome shotgun sequence of Cyclobacterium qasimii NBRC 106168.</title>
        <authorList>
            <person name="Hosoyama A."/>
            <person name="Uohara A."/>
            <person name="Ohji S."/>
            <person name="Ichikawa N."/>
        </authorList>
    </citation>
    <scope>NUCLEOTIDE SEQUENCE [LARGE SCALE GENOMIC DNA]</scope>
    <source>
        <strain evidence="1 2">NBRC 106168</strain>
    </source>
</reference>
<keyword evidence="2" id="KW-1185">Reference proteome</keyword>
<dbReference type="Gene3D" id="3.40.50.450">
    <property type="match status" value="1"/>
</dbReference>
<organism evidence="1 2">
    <name type="scientific">Cyclobacterium qasimii</name>
    <dbReference type="NCBI Taxonomy" id="1350429"/>
    <lineage>
        <taxon>Bacteria</taxon>
        <taxon>Pseudomonadati</taxon>
        <taxon>Bacteroidota</taxon>
        <taxon>Cytophagia</taxon>
        <taxon>Cytophagales</taxon>
        <taxon>Cyclobacteriaceae</taxon>
        <taxon>Cyclobacterium</taxon>
    </lineage>
</organism>
<evidence type="ECO:0000313" key="2">
    <source>
        <dbReference type="Proteomes" id="UP000321301"/>
    </source>
</evidence>
<name>A0A512CII1_9BACT</name>
<evidence type="ECO:0000313" key="1">
    <source>
        <dbReference type="EMBL" id="GEO24019.1"/>
    </source>
</evidence>
<proteinExistence type="predicted"/>
<gene>
    <name evidence="1" type="ORF">CQA01_45530</name>
</gene>
<dbReference type="Proteomes" id="UP000321301">
    <property type="component" value="Unassembled WGS sequence"/>
</dbReference>
<evidence type="ECO:0008006" key="3">
    <source>
        <dbReference type="Google" id="ProtNLM"/>
    </source>
</evidence>